<evidence type="ECO:0000313" key="4">
    <source>
        <dbReference type="EMBL" id="KAJ8874974.1"/>
    </source>
</evidence>
<accession>A0ABQ9GSK1</accession>
<dbReference type="Gene3D" id="3.40.50.1820">
    <property type="entry name" value="alpha/beta hydrolase"/>
    <property type="match status" value="1"/>
</dbReference>
<keyword evidence="2" id="KW-0325">Glycoprotein</keyword>
<protein>
    <recommendedName>
        <fullName evidence="3">Carboxylesterase type B domain-containing protein</fullName>
    </recommendedName>
</protein>
<gene>
    <name evidence="4" type="ORF">PR048_022864</name>
</gene>
<proteinExistence type="inferred from homology"/>
<comment type="caution">
    <text evidence="4">The sequence shown here is derived from an EMBL/GenBank/DDBJ whole genome shotgun (WGS) entry which is preliminary data.</text>
</comment>
<dbReference type="InterPro" id="IPR029058">
    <property type="entry name" value="AB_hydrolase_fold"/>
</dbReference>
<keyword evidence="5" id="KW-1185">Reference proteome</keyword>
<evidence type="ECO:0000256" key="1">
    <source>
        <dbReference type="ARBA" id="ARBA00005964"/>
    </source>
</evidence>
<name>A0ABQ9GSK1_9NEOP</name>
<dbReference type="EMBL" id="JARBHB010000009">
    <property type="protein sequence ID" value="KAJ8874974.1"/>
    <property type="molecule type" value="Genomic_DNA"/>
</dbReference>
<dbReference type="SUPFAM" id="SSF53474">
    <property type="entry name" value="alpha/beta-Hydrolases"/>
    <property type="match status" value="1"/>
</dbReference>
<evidence type="ECO:0000259" key="3">
    <source>
        <dbReference type="Pfam" id="PF00135"/>
    </source>
</evidence>
<dbReference type="Pfam" id="PF00135">
    <property type="entry name" value="COesterase"/>
    <property type="match status" value="1"/>
</dbReference>
<organism evidence="4 5">
    <name type="scientific">Dryococelus australis</name>
    <dbReference type="NCBI Taxonomy" id="614101"/>
    <lineage>
        <taxon>Eukaryota</taxon>
        <taxon>Metazoa</taxon>
        <taxon>Ecdysozoa</taxon>
        <taxon>Arthropoda</taxon>
        <taxon>Hexapoda</taxon>
        <taxon>Insecta</taxon>
        <taxon>Pterygota</taxon>
        <taxon>Neoptera</taxon>
        <taxon>Polyneoptera</taxon>
        <taxon>Phasmatodea</taxon>
        <taxon>Verophasmatodea</taxon>
        <taxon>Anareolatae</taxon>
        <taxon>Phasmatidae</taxon>
        <taxon>Eurycanthinae</taxon>
        <taxon>Dryococelus</taxon>
    </lineage>
</organism>
<dbReference type="PANTHER" id="PTHR43903">
    <property type="entry name" value="NEUROLIGIN"/>
    <property type="match status" value="1"/>
</dbReference>
<evidence type="ECO:0000313" key="5">
    <source>
        <dbReference type="Proteomes" id="UP001159363"/>
    </source>
</evidence>
<dbReference type="InterPro" id="IPR002018">
    <property type="entry name" value="CarbesteraseB"/>
</dbReference>
<comment type="similarity">
    <text evidence="1">Belongs to the type-B carboxylesterase/lipase family.</text>
</comment>
<sequence length="169" mass="17529">MCSPGFLNANADPRGKASVSNYGLMDQIAALHWVQQNIAGFGGDPTSVTLMGHGTGAACIGFLITSPAVVPGESLPRRLPSYGLSKTGFLITSPAVVPGESLLRHLPSYGSSKTGYLITYTAIVPGESLLRHLPSYGSSKTGFFITSPAIVLGVSLVPYTSTVVQPASF</sequence>
<dbReference type="InterPro" id="IPR051093">
    <property type="entry name" value="Neuroligin/BSAL"/>
</dbReference>
<reference evidence="4 5" key="1">
    <citation type="submission" date="2023-02" db="EMBL/GenBank/DDBJ databases">
        <title>LHISI_Scaffold_Assembly.</title>
        <authorList>
            <person name="Stuart O.P."/>
            <person name="Cleave R."/>
            <person name="Magrath M.J.L."/>
            <person name="Mikheyev A.S."/>
        </authorList>
    </citation>
    <scope>NUCLEOTIDE SEQUENCE [LARGE SCALE GENOMIC DNA]</scope>
    <source>
        <strain evidence="4">Daus_M_001</strain>
        <tissue evidence="4">Leg muscle</tissue>
    </source>
</reference>
<feature type="domain" description="Carboxylesterase type B" evidence="3">
    <location>
        <begin position="17"/>
        <end position="68"/>
    </location>
</feature>
<evidence type="ECO:0000256" key="2">
    <source>
        <dbReference type="ARBA" id="ARBA00023180"/>
    </source>
</evidence>
<dbReference type="Proteomes" id="UP001159363">
    <property type="component" value="Chromosome 8"/>
</dbReference>